<feature type="region of interest" description="Disordered" evidence="1">
    <location>
        <begin position="1"/>
        <end position="42"/>
    </location>
</feature>
<evidence type="ECO:0000256" key="1">
    <source>
        <dbReference type="SAM" id="MobiDB-lite"/>
    </source>
</evidence>
<dbReference type="AlphaFoldDB" id="S6G665"/>
<dbReference type="Proteomes" id="UP000053165">
    <property type="component" value="Unassembled WGS sequence"/>
</dbReference>
<feature type="compositionally biased region" description="Basic and acidic residues" evidence="1">
    <location>
        <begin position="32"/>
        <end position="42"/>
    </location>
</feature>
<reference evidence="2 3" key="1">
    <citation type="submission" date="2013-03" db="EMBL/GenBank/DDBJ databases">
        <title>Genome sequence of Anaplasma phagocytophilum strain CRT38.</title>
        <authorList>
            <person name="Felsheim R.F."/>
            <person name="Kurtti T.J."/>
            <person name="Munderloh U.G."/>
        </authorList>
    </citation>
    <scope>NUCLEOTIDE SEQUENCE [LARGE SCALE GENOMIC DNA]</scope>
    <source>
        <strain evidence="2 3">CRT38</strain>
    </source>
</reference>
<name>S6G665_ANAPH</name>
<accession>S6G665</accession>
<dbReference type="EMBL" id="APHI01000002">
    <property type="protein sequence ID" value="EOA62577.1"/>
    <property type="molecule type" value="Genomic_DNA"/>
</dbReference>
<evidence type="ECO:0000313" key="2">
    <source>
        <dbReference type="EMBL" id="EOA62577.1"/>
    </source>
</evidence>
<evidence type="ECO:0000313" key="3">
    <source>
        <dbReference type="Proteomes" id="UP000053165"/>
    </source>
</evidence>
<dbReference type="PATRIC" id="fig|1269275.4.peg.1215"/>
<dbReference type="RefSeq" id="WP_021799888.1">
    <property type="nucleotide sequence ID" value="NZ_APHI01000002.1"/>
</dbReference>
<proteinExistence type="predicted"/>
<sequence>MLRQKYAEETDNASGASASEGCGGVHGRSIQHRNEQRKRDEGIDIQNLLQRLNTANCISARIAREDVVHTYASESYVSVGKGRVSGLLLIFAYNYERMPDIVQQIA</sequence>
<protein>
    <submittedName>
        <fullName evidence="2">Uncharacterized protein</fullName>
    </submittedName>
</protein>
<organism evidence="2 3">
    <name type="scientific">Anaplasma phagocytophilum str. CRT38</name>
    <dbReference type="NCBI Taxonomy" id="1269275"/>
    <lineage>
        <taxon>Bacteria</taxon>
        <taxon>Pseudomonadati</taxon>
        <taxon>Pseudomonadota</taxon>
        <taxon>Alphaproteobacteria</taxon>
        <taxon>Rickettsiales</taxon>
        <taxon>Anaplasmataceae</taxon>
        <taxon>Anaplasma</taxon>
        <taxon>phagocytophilum group</taxon>
    </lineage>
</organism>
<comment type="caution">
    <text evidence="2">The sequence shown here is derived from an EMBL/GenBank/DDBJ whole genome shotgun (WGS) entry which is preliminary data.</text>
</comment>
<gene>
    <name evidence="2" type="ORF">CRT38_04917</name>
</gene>